<proteinExistence type="predicted"/>
<dbReference type="EMBL" id="UINC01170946">
    <property type="protein sequence ID" value="SVD75245.1"/>
    <property type="molecule type" value="Genomic_DNA"/>
</dbReference>
<gene>
    <name evidence="1" type="ORF">METZ01_LOCUS428099</name>
</gene>
<evidence type="ECO:0000313" key="1">
    <source>
        <dbReference type="EMBL" id="SVD75245.1"/>
    </source>
</evidence>
<dbReference type="AlphaFoldDB" id="A0A382XX69"/>
<name>A0A382XX69_9ZZZZ</name>
<sequence length="43" mass="4902">LEIRNKSLKSQIEKLNNEISGMQEKLTPIVQSMQESNNQNASK</sequence>
<reference evidence="1" key="1">
    <citation type="submission" date="2018-05" db="EMBL/GenBank/DDBJ databases">
        <authorList>
            <person name="Lanie J.A."/>
            <person name="Ng W.-L."/>
            <person name="Kazmierczak K.M."/>
            <person name="Andrzejewski T.M."/>
            <person name="Davidsen T.M."/>
            <person name="Wayne K.J."/>
            <person name="Tettelin H."/>
            <person name="Glass J.I."/>
            <person name="Rusch D."/>
            <person name="Podicherti R."/>
            <person name="Tsui H.-C.T."/>
            <person name="Winkler M.E."/>
        </authorList>
    </citation>
    <scope>NUCLEOTIDE SEQUENCE</scope>
</reference>
<protein>
    <submittedName>
        <fullName evidence="1">Uncharacterized protein</fullName>
    </submittedName>
</protein>
<feature type="non-terminal residue" evidence="1">
    <location>
        <position position="1"/>
    </location>
</feature>
<organism evidence="1">
    <name type="scientific">marine metagenome</name>
    <dbReference type="NCBI Taxonomy" id="408172"/>
    <lineage>
        <taxon>unclassified sequences</taxon>
        <taxon>metagenomes</taxon>
        <taxon>ecological metagenomes</taxon>
    </lineage>
</organism>
<accession>A0A382XX69</accession>